<dbReference type="Pfam" id="PF00015">
    <property type="entry name" value="MCPsignal"/>
    <property type="match status" value="1"/>
</dbReference>
<keyword evidence="6 8" id="KW-0807">Transducer</keyword>
<proteinExistence type="inferred from homology"/>
<dbReference type="SMART" id="SM00283">
    <property type="entry name" value="MA"/>
    <property type="match status" value="1"/>
</dbReference>
<keyword evidence="3 9" id="KW-0812">Transmembrane</keyword>
<evidence type="ECO:0000256" key="2">
    <source>
        <dbReference type="ARBA" id="ARBA00022475"/>
    </source>
</evidence>
<dbReference type="InterPro" id="IPR004090">
    <property type="entry name" value="Chemotax_Me-accpt_rcpt"/>
</dbReference>
<dbReference type="GO" id="GO:0004888">
    <property type="term" value="F:transmembrane signaling receptor activity"/>
    <property type="evidence" value="ECO:0007669"/>
    <property type="project" value="InterPro"/>
</dbReference>
<dbReference type="PANTHER" id="PTHR32089">
    <property type="entry name" value="METHYL-ACCEPTING CHEMOTAXIS PROTEIN MCPB"/>
    <property type="match status" value="1"/>
</dbReference>
<keyword evidence="13" id="KW-1185">Reference proteome</keyword>
<dbReference type="GO" id="GO:0007165">
    <property type="term" value="P:signal transduction"/>
    <property type="evidence" value="ECO:0007669"/>
    <property type="project" value="UniProtKB-KW"/>
</dbReference>
<dbReference type="SMART" id="SM01049">
    <property type="entry name" value="Cache_2"/>
    <property type="match status" value="1"/>
</dbReference>
<feature type="domain" description="HAMP" evidence="11">
    <location>
        <begin position="210"/>
        <end position="263"/>
    </location>
</feature>
<dbReference type="SUPFAM" id="SSF58104">
    <property type="entry name" value="Methyl-accepting chemotaxis protein (MCP) signaling domain"/>
    <property type="match status" value="1"/>
</dbReference>
<dbReference type="GO" id="GO:0006935">
    <property type="term" value="P:chemotaxis"/>
    <property type="evidence" value="ECO:0007669"/>
    <property type="project" value="InterPro"/>
</dbReference>
<dbReference type="InterPro" id="IPR033480">
    <property type="entry name" value="sCache_2"/>
</dbReference>
<evidence type="ECO:0000313" key="13">
    <source>
        <dbReference type="Proteomes" id="UP000182983"/>
    </source>
</evidence>
<sequence>MKALSIRQQILLMPILSAAAILLVGIFAANIVHDKIEAAHRLQIKSVTEAAVRVVGSLHAEAKAGRMDEDQAKILARDAIRAIRFSGQEYFYVYDYDGKLLSHPIKTDLEGTYKLKDTVDSNGVRTIDELIRAARRGGDFLPFQWPKPGETVPSAKLGYAAGFDPWGWMIGTGVYTDDVEIETRRALGLIAGAGGIALALSVLVGLLVAHGIGRRVRAQSERMLSLAEGDLDSPIVADSGNDELTRMAEALDVFRQRMIENREMAAARETEQARRTAAAHRIAGLARTFDAAATSALDVVATAAVDLERNAAQMSSAAEMTSDRSITVASAAEQASANVQTVAAATEQLTSSIGEIGRQVTNSARIAIEASSEAGRTSEHVRGLAEAAQRIGAVVNLINDIAAQTNLLALNATIEAARAGEAGKGFAVVAGEVKHLANQTAKATEEIGEQISAIQQATAVAVGAIDSIAGIIDTIRDSTTAIAAAVDQQGAATQEITRNVHQASSGTILVSHTIADVTQAVTETRQISGGVHDAAGRLRRECDVLRGEVSQFLSNVREG</sequence>
<dbReference type="EMBL" id="FNWO01000001">
    <property type="protein sequence ID" value="SEH26015.1"/>
    <property type="molecule type" value="Genomic_DNA"/>
</dbReference>
<evidence type="ECO:0000256" key="7">
    <source>
        <dbReference type="ARBA" id="ARBA00029447"/>
    </source>
</evidence>
<name>A0A1H6GW22_MAGFU</name>
<gene>
    <name evidence="12" type="ORF">SAMN04244559_00376</name>
</gene>
<evidence type="ECO:0000259" key="11">
    <source>
        <dbReference type="PROSITE" id="PS50885"/>
    </source>
</evidence>
<dbReference type="Pfam" id="PF00672">
    <property type="entry name" value="HAMP"/>
    <property type="match status" value="1"/>
</dbReference>
<dbReference type="PANTHER" id="PTHR32089:SF112">
    <property type="entry name" value="LYSOZYME-LIKE PROTEIN-RELATED"/>
    <property type="match status" value="1"/>
</dbReference>
<dbReference type="PROSITE" id="PS50885">
    <property type="entry name" value="HAMP"/>
    <property type="match status" value="1"/>
</dbReference>
<organism evidence="12 13">
    <name type="scientific">Magnetospirillum fulvum</name>
    <name type="common">Rhodospirillum fulvum</name>
    <dbReference type="NCBI Taxonomy" id="1082"/>
    <lineage>
        <taxon>Bacteria</taxon>
        <taxon>Pseudomonadati</taxon>
        <taxon>Pseudomonadota</taxon>
        <taxon>Alphaproteobacteria</taxon>
        <taxon>Rhodospirillales</taxon>
        <taxon>Rhodospirillaceae</taxon>
        <taxon>Magnetospirillum</taxon>
    </lineage>
</organism>
<dbReference type="Proteomes" id="UP000182983">
    <property type="component" value="Unassembled WGS sequence"/>
</dbReference>
<evidence type="ECO:0000256" key="5">
    <source>
        <dbReference type="ARBA" id="ARBA00023136"/>
    </source>
</evidence>
<comment type="subcellular location">
    <subcellularLocation>
        <location evidence="1">Cell membrane</location>
        <topology evidence="1">Multi-pass membrane protein</topology>
    </subcellularLocation>
</comment>
<evidence type="ECO:0000313" key="12">
    <source>
        <dbReference type="EMBL" id="SEH26015.1"/>
    </source>
</evidence>
<dbReference type="SMART" id="SM00304">
    <property type="entry name" value="HAMP"/>
    <property type="match status" value="1"/>
</dbReference>
<dbReference type="AlphaFoldDB" id="A0A1H6GW22"/>
<keyword evidence="4 9" id="KW-1133">Transmembrane helix</keyword>
<dbReference type="InterPro" id="IPR004089">
    <property type="entry name" value="MCPsignal_dom"/>
</dbReference>
<evidence type="ECO:0000256" key="6">
    <source>
        <dbReference type="ARBA" id="ARBA00023224"/>
    </source>
</evidence>
<dbReference type="Pfam" id="PF17200">
    <property type="entry name" value="sCache_2"/>
    <property type="match status" value="1"/>
</dbReference>
<feature type="domain" description="Methyl-accepting transducer" evidence="10">
    <location>
        <begin position="303"/>
        <end position="525"/>
    </location>
</feature>
<evidence type="ECO:0000256" key="9">
    <source>
        <dbReference type="SAM" id="Phobius"/>
    </source>
</evidence>
<dbReference type="PRINTS" id="PR00260">
    <property type="entry name" value="CHEMTRNSDUCR"/>
</dbReference>
<keyword evidence="5 9" id="KW-0472">Membrane</keyword>
<feature type="transmembrane region" description="Helical" evidence="9">
    <location>
        <begin position="186"/>
        <end position="213"/>
    </location>
</feature>
<keyword evidence="2" id="KW-1003">Cell membrane</keyword>
<dbReference type="Gene3D" id="1.10.287.950">
    <property type="entry name" value="Methyl-accepting chemotaxis protein"/>
    <property type="match status" value="1"/>
</dbReference>
<reference evidence="13" key="1">
    <citation type="submission" date="2016-10" db="EMBL/GenBank/DDBJ databases">
        <authorList>
            <person name="Varghese N."/>
            <person name="Submissions S."/>
        </authorList>
    </citation>
    <scope>NUCLEOTIDE SEQUENCE [LARGE SCALE GENOMIC DNA]</scope>
    <source>
        <strain evidence="13">DSM 13234</strain>
    </source>
</reference>
<evidence type="ECO:0000256" key="8">
    <source>
        <dbReference type="PROSITE-ProRule" id="PRU00284"/>
    </source>
</evidence>
<dbReference type="OrthoDB" id="7260004at2"/>
<evidence type="ECO:0000259" key="10">
    <source>
        <dbReference type="PROSITE" id="PS50111"/>
    </source>
</evidence>
<evidence type="ECO:0000256" key="1">
    <source>
        <dbReference type="ARBA" id="ARBA00004651"/>
    </source>
</evidence>
<accession>A0A1H6GW22</accession>
<evidence type="ECO:0000256" key="4">
    <source>
        <dbReference type="ARBA" id="ARBA00022989"/>
    </source>
</evidence>
<dbReference type="Gene3D" id="3.30.450.20">
    <property type="entry name" value="PAS domain"/>
    <property type="match status" value="1"/>
</dbReference>
<dbReference type="GO" id="GO:0005886">
    <property type="term" value="C:plasma membrane"/>
    <property type="evidence" value="ECO:0007669"/>
    <property type="project" value="UniProtKB-SubCell"/>
</dbReference>
<dbReference type="PROSITE" id="PS50111">
    <property type="entry name" value="CHEMOTAXIS_TRANSDUC_2"/>
    <property type="match status" value="1"/>
</dbReference>
<comment type="similarity">
    <text evidence="7">Belongs to the methyl-accepting chemotaxis (MCP) protein family.</text>
</comment>
<dbReference type="RefSeq" id="WP_074764916.1">
    <property type="nucleotide sequence ID" value="NZ_FNWO01000001.1"/>
</dbReference>
<protein>
    <submittedName>
        <fullName evidence="12">Methyl-accepting chemotaxis sensory transducer with Cache sensor</fullName>
    </submittedName>
</protein>
<evidence type="ECO:0000256" key="3">
    <source>
        <dbReference type="ARBA" id="ARBA00022692"/>
    </source>
</evidence>
<dbReference type="InterPro" id="IPR003660">
    <property type="entry name" value="HAMP_dom"/>
</dbReference>